<sequence>MTTDYTALGELVSESRQLLDLIKGGAINTMQTEHTQALAKFNADATAFLANMQDAVPNLALSGNQTLQVAEGATIPSLFGANERVTMTRVTAIDGQPQLRTAEMKAMLADIEAGVKTQFPDFSILANNHYRDSFNIFRVSWDFSNYDKTPYLCYPLSNSVGIPIHNIKPLTSAALIKLESGSLIKGNSYFAEGAVLGEWRYCYTMHEDTHFGSYIYAHPFPASETGSFLMALPVVATGYLNRPEKLFTIPEIG</sequence>
<dbReference type="GeneID" id="23446915"/>
<dbReference type="EMBL" id="AFWI01000002">
    <property type="protein sequence ID" value="EGU59068.1"/>
    <property type="molecule type" value="Genomic_DNA"/>
</dbReference>
<keyword evidence="3" id="KW-1185">Reference proteome</keyword>
<proteinExistence type="predicted"/>
<dbReference type="PATRIC" id="fig|1051646.9.peg.3818"/>
<protein>
    <submittedName>
        <fullName evidence="1">Uncharacterized protein</fullName>
    </submittedName>
</protein>
<reference evidence="1 4" key="3">
    <citation type="submission" date="2014-08" db="EMBL/GenBank/DDBJ databases">
        <title>First Complete Genome Sequence of the Shellfish Pathogen Vibrio tubiashii.</title>
        <authorList>
            <person name="Richards G.P."/>
            <person name="Needleman D.S."/>
            <person name="Watson M.A."/>
            <person name="Bono J.L."/>
        </authorList>
    </citation>
    <scope>NUCLEOTIDE SEQUENCE [LARGE SCALE GENOMIC DNA]</scope>
    <source>
        <strain evidence="1 4">ATCC 19109</strain>
    </source>
</reference>
<dbReference type="RefSeq" id="WP_004742735.1">
    <property type="nucleotide sequence ID" value="NZ_AFWI01000002.1"/>
</dbReference>
<gene>
    <name evidence="1" type="ORF">IX91_19495</name>
    <name evidence="2" type="ORF">VITU9109_18980</name>
</gene>
<dbReference type="eggNOG" id="ENOG5031PDF">
    <property type="taxonomic scope" value="Bacteria"/>
</dbReference>
<name>F9SZZ0_9VIBR</name>
<dbReference type="STRING" id="1051646.IX91_19495"/>
<evidence type="ECO:0000313" key="1">
    <source>
        <dbReference type="EMBL" id="AIW16281.1"/>
    </source>
</evidence>
<dbReference type="AlphaFoldDB" id="F9SZZ0"/>
<dbReference type="Proteomes" id="UP000003836">
    <property type="component" value="Unassembled WGS sequence"/>
</dbReference>
<dbReference type="KEGG" id="vtu:IX91_19495"/>
<dbReference type="EMBL" id="CP009355">
    <property type="protein sequence ID" value="AIW16281.1"/>
    <property type="molecule type" value="Genomic_DNA"/>
</dbReference>
<dbReference type="HOGENOM" id="CLU_1098163_0_0_6"/>
<reference evidence="2" key="1">
    <citation type="submission" date="2011-08" db="EMBL/GenBank/DDBJ databases">
        <authorList>
            <person name="Hoffman M."/>
            <person name="Strain E.A."/>
            <person name="Brown E."/>
            <person name="Allard M.W."/>
        </authorList>
    </citation>
    <scope>NUCLEOTIDE SEQUENCE</scope>
    <source>
        <strain evidence="2">ATCC 19109</strain>
    </source>
</reference>
<evidence type="ECO:0000313" key="4">
    <source>
        <dbReference type="Proteomes" id="UP000030071"/>
    </source>
</evidence>
<reference evidence="2 3" key="2">
    <citation type="journal article" date="2012" name="Int. J. Syst. Evol. Microbiol.">
        <title>Vibrio caribbeanicus sp. nov., isolated from the marine sponge Scleritoderma cyanea.</title>
        <authorList>
            <person name="Hoffmann M."/>
            <person name="Monday S.R."/>
            <person name="Allard M.W."/>
            <person name="Strain E.A."/>
            <person name="Whittaker P."/>
            <person name="Naum M."/>
            <person name="McCarthy P.J."/>
            <person name="Lopez J.V."/>
            <person name="Fischer M."/>
            <person name="Brown E.W."/>
        </authorList>
    </citation>
    <scope>NUCLEOTIDE SEQUENCE [LARGE SCALE GENOMIC DNA]</scope>
    <source>
        <strain evidence="2 3">ATCC 19109</strain>
    </source>
</reference>
<evidence type="ECO:0000313" key="3">
    <source>
        <dbReference type="Proteomes" id="UP000003836"/>
    </source>
</evidence>
<evidence type="ECO:0000313" key="2">
    <source>
        <dbReference type="EMBL" id="EGU59068.1"/>
    </source>
</evidence>
<organism evidence="1 4">
    <name type="scientific">Vibrio tubiashii ATCC 19109</name>
    <dbReference type="NCBI Taxonomy" id="1051646"/>
    <lineage>
        <taxon>Bacteria</taxon>
        <taxon>Pseudomonadati</taxon>
        <taxon>Pseudomonadota</taxon>
        <taxon>Gammaproteobacteria</taxon>
        <taxon>Vibrionales</taxon>
        <taxon>Vibrionaceae</taxon>
        <taxon>Vibrio</taxon>
        <taxon>Vibrio oreintalis group</taxon>
    </lineage>
</organism>
<dbReference type="Proteomes" id="UP000030071">
    <property type="component" value="Chromosome 2"/>
</dbReference>
<accession>F9SZZ0</accession>